<comment type="caution">
    <text evidence="1">The sequence shown here is derived from an EMBL/GenBank/DDBJ whole genome shotgun (WGS) entry which is preliminary data.</text>
</comment>
<sequence length="114" mass="12384">MPDLAWLTPDTAKSQLNIVVTQLGLDVAREECLTKRGLAIATTMPPSTSFAVGVVYQALANKQAASANSNDEMGGENSVRLYPFDRKIMAMLIVPDVDDDDPEHDHSRVRSLIG</sequence>
<reference evidence="1" key="1">
    <citation type="submission" date="2021-04" db="EMBL/GenBank/DDBJ databases">
        <title>Microbacterium tenobrionis sp. nov. and Microbacterium allomyrinae sp. nov., isolated from larvae of Tenobrio molitor and Allomyrina dichotoma, respectively.</title>
        <authorList>
            <person name="Lee S.D."/>
        </authorList>
    </citation>
    <scope>NUCLEOTIDE SEQUENCE</scope>
    <source>
        <strain evidence="1">BWT-G7</strain>
    </source>
</reference>
<protein>
    <submittedName>
        <fullName evidence="1">Uncharacterized protein</fullName>
    </submittedName>
</protein>
<dbReference type="RefSeq" id="WP_229384391.1">
    <property type="nucleotide sequence ID" value="NZ_JAGTTN010000002.1"/>
</dbReference>
<accession>A0A9X1LUW1</accession>
<evidence type="ECO:0000313" key="2">
    <source>
        <dbReference type="Proteomes" id="UP001139354"/>
    </source>
</evidence>
<dbReference type="AlphaFoldDB" id="A0A9X1LUW1"/>
<dbReference type="Proteomes" id="UP001139354">
    <property type="component" value="Unassembled WGS sequence"/>
</dbReference>
<organism evidence="1 2">
    <name type="scientific">Microbacterium allomyrinae</name>
    <dbReference type="NCBI Taxonomy" id="2830666"/>
    <lineage>
        <taxon>Bacteria</taxon>
        <taxon>Bacillati</taxon>
        <taxon>Actinomycetota</taxon>
        <taxon>Actinomycetes</taxon>
        <taxon>Micrococcales</taxon>
        <taxon>Microbacteriaceae</taxon>
        <taxon>Microbacterium</taxon>
    </lineage>
</organism>
<name>A0A9X1LUW1_9MICO</name>
<gene>
    <name evidence="1" type="ORF">KEC57_09735</name>
</gene>
<proteinExistence type="predicted"/>
<keyword evidence="2" id="KW-1185">Reference proteome</keyword>
<dbReference type="EMBL" id="JAGTTN010000002">
    <property type="protein sequence ID" value="MCC2032455.1"/>
    <property type="molecule type" value="Genomic_DNA"/>
</dbReference>
<evidence type="ECO:0000313" key="1">
    <source>
        <dbReference type="EMBL" id="MCC2032455.1"/>
    </source>
</evidence>